<feature type="domain" description="Reverse transcriptase" evidence="1">
    <location>
        <begin position="484"/>
        <end position="758"/>
    </location>
</feature>
<organism evidence="2 3">
    <name type="scientific">Anolis carolinensis</name>
    <name type="common">Green anole</name>
    <name type="synonym">American chameleon</name>
    <dbReference type="NCBI Taxonomy" id="28377"/>
    <lineage>
        <taxon>Eukaryota</taxon>
        <taxon>Metazoa</taxon>
        <taxon>Chordata</taxon>
        <taxon>Craniata</taxon>
        <taxon>Vertebrata</taxon>
        <taxon>Euteleostomi</taxon>
        <taxon>Lepidosauria</taxon>
        <taxon>Squamata</taxon>
        <taxon>Bifurcata</taxon>
        <taxon>Unidentata</taxon>
        <taxon>Episquamata</taxon>
        <taxon>Toxicofera</taxon>
        <taxon>Iguania</taxon>
        <taxon>Dactyloidae</taxon>
        <taxon>Anolis</taxon>
    </lineage>
</organism>
<dbReference type="Pfam" id="PF00078">
    <property type="entry name" value="RVT_1"/>
    <property type="match status" value="1"/>
</dbReference>
<dbReference type="Proteomes" id="UP000001646">
    <property type="component" value="Chromosome 4"/>
</dbReference>
<dbReference type="PANTHER" id="PTHR31635">
    <property type="entry name" value="REVERSE TRANSCRIPTASE DOMAIN-CONTAINING PROTEIN-RELATED"/>
    <property type="match status" value="1"/>
</dbReference>
<reference evidence="2" key="3">
    <citation type="submission" date="2025-09" db="UniProtKB">
        <authorList>
            <consortium name="Ensembl"/>
        </authorList>
    </citation>
    <scope>IDENTIFICATION</scope>
</reference>
<dbReference type="CDD" id="cd01650">
    <property type="entry name" value="RT_nLTR_like"/>
    <property type="match status" value="1"/>
</dbReference>
<name>A0A803T4L7_ANOCA</name>
<dbReference type="GeneTree" id="ENSGT01150000286916"/>
<sequence>MSQTIFRIPCSCGQVYIGTTKRSAQTRVKKHERHCRLIQPEKSAIEEHLMNQPGHRILLENTKMRINNKLKSSLEFKDNEGRIVAVKIELNSEIILICNIYAPNGPKRKFVKNLRNHINESNFNHIIIMGDFNGILDKNRDKKVNKKTKINNTLPQNFIALKNEYDLYDSWRLRNPTQLDYTFYSNRHNSWSRIDMIWTSKLIATKINKVEILTRDLSDHCAILMEINKKNINMKWRLNDNLIKKEEDIIKIKQMTKEYFKFNNIQETDPLIIWDAYKAVARGFFIQQKKLKMRIRNVNLKQLQNQIEIKEKVLKVNPGNNKIKQQLVILMNQKKNLELENLANQVKWAKQYTFENANKPGKWLARILRKKRYSQQVLKINSQGKTVYTDEEIKEEFKNYYEQLYDKERISQEETVEYLCKQKLQKITDEQRLELNKEITPEEVKGAIKDLEANKAPGIDGFIAGFYKIEQEEVISHLVKIMNLALTESTIPKTWREAEIIMIHKEGKDQSDVKNYRPIALLNSDYKIFTKILAKRLSKFLNNWIADDQSGFLPSRSTKDNIRIIIDAIEYYEQNHQKTVGFLALDAEKAFDQLNWDFVKLLLRELDIGVQFQNGINAIYTQQEAFIRVNGQTSGKFKINRGARQGCPLSPLIFILALEILLRSIREDKKLAGIKIDRQETKVRAFADDVICIIENPRDNTRLWLNKIEEFGKLAGFKINKDKSVLLTKNMTLQDQEILKKKTGLQLANKIKYLGIWIAAKNNRLLELNYMRKWKEIKKDLEEWKNLKISLLGRIATVKMSVLPKMLYLFRNIPIIRNNQLFNNWYKDIRKFVWNNKKPRIKLSTMLTPKERGGLDLPDLKLYHEACALDWIRDWANLKKVKILSLEGYNLRRGWHGYLWHDKHKIERNFGNHFVRSALLKTWTKYKRFLYEKTSLWLSPLEANQRRELGWISWPTYKEVLNWSNMKGQPEIKKLEEIQINYKNVSWLHYYQLKESFTVDKKVGFSSTNEFWDIILQRNKKVITILYNKLVEWAMEKEVIKESMLKWSRDINRPILINEWEALWNKKIKYCRATDLKENWIKTIHRWYLTPKKIALMYKNTDNKCWRCREQVGSYIHMWWSCKKVKKFWSTINLECRKILKINLECKPDHYLLGLYNIFEKENKVEAKNKENLDKIYTYLITAARLVIAKYWKHPETPTREMWIDKVMDIKNMDKLTFLIKKNTGGIMKETDWTYFEEYVEEELRR</sequence>
<dbReference type="InterPro" id="IPR043502">
    <property type="entry name" value="DNA/RNA_pol_sf"/>
</dbReference>
<protein>
    <recommendedName>
        <fullName evidence="1">Reverse transcriptase domain-containing protein</fullName>
    </recommendedName>
</protein>
<reference evidence="2 3" key="1">
    <citation type="submission" date="2009-12" db="EMBL/GenBank/DDBJ databases">
        <title>The Genome Sequence of Anolis carolinensis (Green Anole Lizard).</title>
        <authorList>
            <consortium name="The Genome Sequencing Platform"/>
            <person name="Di Palma F."/>
            <person name="Alfoldi J."/>
            <person name="Heiman D."/>
            <person name="Young S."/>
            <person name="Grabherr M."/>
            <person name="Johnson J."/>
            <person name="Lander E.S."/>
            <person name="Lindblad-Toh K."/>
        </authorList>
    </citation>
    <scope>NUCLEOTIDE SEQUENCE [LARGE SCALE GENOMIC DNA]</scope>
    <source>
        <strain evidence="2 3">JBL SC #1</strain>
    </source>
</reference>
<dbReference type="AlphaFoldDB" id="A0A803T4L7"/>
<proteinExistence type="predicted"/>
<dbReference type="Gene3D" id="3.60.10.10">
    <property type="entry name" value="Endonuclease/exonuclease/phosphatase"/>
    <property type="match status" value="1"/>
</dbReference>
<evidence type="ECO:0000313" key="2">
    <source>
        <dbReference type="Ensembl" id="ENSACAP00000030157.1"/>
    </source>
</evidence>
<evidence type="ECO:0000313" key="3">
    <source>
        <dbReference type="Proteomes" id="UP000001646"/>
    </source>
</evidence>
<dbReference type="Ensembl" id="ENSACAT00000054810.1">
    <property type="protein sequence ID" value="ENSACAP00000030157.1"/>
    <property type="gene ID" value="ENSACAG00000037439.1"/>
</dbReference>
<dbReference type="CDD" id="cd09076">
    <property type="entry name" value="L1-EN"/>
    <property type="match status" value="1"/>
</dbReference>
<dbReference type="SUPFAM" id="SSF56219">
    <property type="entry name" value="DNase I-like"/>
    <property type="match status" value="1"/>
</dbReference>
<evidence type="ECO:0000259" key="1">
    <source>
        <dbReference type="PROSITE" id="PS50878"/>
    </source>
</evidence>
<dbReference type="SUPFAM" id="SSF56672">
    <property type="entry name" value="DNA/RNA polymerases"/>
    <property type="match status" value="1"/>
</dbReference>
<dbReference type="InParanoid" id="A0A803T4L7"/>
<dbReference type="InterPro" id="IPR000477">
    <property type="entry name" value="RT_dom"/>
</dbReference>
<dbReference type="PANTHER" id="PTHR31635:SF196">
    <property type="entry name" value="REVERSE TRANSCRIPTASE DOMAIN-CONTAINING PROTEIN-RELATED"/>
    <property type="match status" value="1"/>
</dbReference>
<accession>A0A803T4L7</accession>
<keyword evidence="3" id="KW-1185">Reference proteome</keyword>
<dbReference type="InterPro" id="IPR036691">
    <property type="entry name" value="Endo/exonu/phosph_ase_sf"/>
</dbReference>
<reference evidence="2" key="2">
    <citation type="submission" date="2025-08" db="UniProtKB">
        <authorList>
            <consortium name="Ensembl"/>
        </authorList>
    </citation>
    <scope>IDENTIFICATION</scope>
</reference>
<dbReference type="PROSITE" id="PS50878">
    <property type="entry name" value="RT_POL"/>
    <property type="match status" value="1"/>
</dbReference>